<dbReference type="Pfam" id="PF00211">
    <property type="entry name" value="Guanylate_cyc"/>
    <property type="match status" value="1"/>
</dbReference>
<evidence type="ECO:0000313" key="7">
    <source>
        <dbReference type="Proteomes" id="UP000659388"/>
    </source>
</evidence>
<dbReference type="PANTHER" id="PTHR43081">
    <property type="entry name" value="ADENYLATE CYCLASE, TERMINAL-DIFFERENTIATION SPECIFIC-RELATED"/>
    <property type="match status" value="1"/>
</dbReference>
<evidence type="ECO:0000259" key="4">
    <source>
        <dbReference type="PROSITE" id="PS50125"/>
    </source>
</evidence>
<dbReference type="GO" id="GO:0005886">
    <property type="term" value="C:plasma membrane"/>
    <property type="evidence" value="ECO:0007669"/>
    <property type="project" value="UniProtKB-SubCell"/>
</dbReference>
<dbReference type="PROSITE" id="PS51085">
    <property type="entry name" value="2FE2S_FER_2"/>
    <property type="match status" value="1"/>
</dbReference>
<dbReference type="CDD" id="cd07302">
    <property type="entry name" value="CHD"/>
    <property type="match status" value="1"/>
</dbReference>
<evidence type="ECO:0000313" key="6">
    <source>
        <dbReference type="EMBL" id="MBL3656151.1"/>
    </source>
</evidence>
<dbReference type="CDD" id="cd00207">
    <property type="entry name" value="fer2"/>
    <property type="match status" value="1"/>
</dbReference>
<sequence>MEKNLTLIGEKSFNIPPEKTILQASLDEGVPFRYECGAKARCSTCRILVEEGAENLSPMTLGERHLRSQINLSENVRLACQTYVKKGTVKVRRIMKDKTDYELYIRKSNGEPASMGKELQLCLFFLDMRNFTRFMELHLAFDAIHLIRKLFNSFERIINKYNGKIIETAGDGLYAAFGFKEQPIEAANNAVKSGFEIIEKLKELNQDYFNKHFGEFIQIGIGIHYGKVATGDIMLEGRKHKLVMGYPVNIAARIQELTKKYKNNFIISDKVFILLQSPPKSEQNTEIIRGTGERINIHVIGEDYKQPLTS</sequence>
<dbReference type="SUPFAM" id="SSF55073">
    <property type="entry name" value="Nucleotide cyclase"/>
    <property type="match status" value="1"/>
</dbReference>
<reference evidence="6" key="1">
    <citation type="submission" date="2021-01" db="EMBL/GenBank/DDBJ databases">
        <title>Fulvivirga kasyanovii gen. nov., sp nov., a novel member of the phylum Bacteroidetes isolated from seawater in a mussel farm.</title>
        <authorList>
            <person name="Zhao L.-H."/>
            <person name="Wang Z.-J."/>
        </authorList>
    </citation>
    <scope>NUCLEOTIDE SEQUENCE</scope>
    <source>
        <strain evidence="6">2943</strain>
    </source>
</reference>
<dbReference type="SUPFAM" id="SSF54292">
    <property type="entry name" value="2Fe-2S ferredoxin-like"/>
    <property type="match status" value="1"/>
</dbReference>
<evidence type="ECO:0000256" key="1">
    <source>
        <dbReference type="ARBA" id="ARBA00004651"/>
    </source>
</evidence>
<comment type="caution">
    <text evidence="6">The sequence shown here is derived from an EMBL/GenBank/DDBJ whole genome shotgun (WGS) entry which is preliminary data.</text>
</comment>
<dbReference type="SMART" id="SM00044">
    <property type="entry name" value="CYCc"/>
    <property type="match status" value="1"/>
</dbReference>
<keyword evidence="3" id="KW-0472">Membrane</keyword>
<dbReference type="InterPro" id="IPR012675">
    <property type="entry name" value="Beta-grasp_dom_sf"/>
</dbReference>
<dbReference type="InterPro" id="IPR050697">
    <property type="entry name" value="Adenylyl/Guanylyl_Cyclase_3/4"/>
</dbReference>
<dbReference type="InterPro" id="IPR036010">
    <property type="entry name" value="2Fe-2S_ferredoxin-like_sf"/>
</dbReference>
<keyword evidence="7" id="KW-1185">Reference proteome</keyword>
<dbReference type="InterPro" id="IPR029787">
    <property type="entry name" value="Nucleotide_cyclase"/>
</dbReference>
<name>A0A937F4E5_9BACT</name>
<dbReference type="PROSITE" id="PS50125">
    <property type="entry name" value="GUANYLATE_CYCLASE_2"/>
    <property type="match status" value="1"/>
</dbReference>
<comment type="subcellular location">
    <subcellularLocation>
        <location evidence="1">Cell membrane</location>
        <topology evidence="1">Multi-pass membrane protein</topology>
    </subcellularLocation>
</comment>
<evidence type="ECO:0000259" key="5">
    <source>
        <dbReference type="PROSITE" id="PS51085"/>
    </source>
</evidence>
<dbReference type="InterPro" id="IPR001054">
    <property type="entry name" value="A/G_cyclase"/>
</dbReference>
<dbReference type="Gene3D" id="3.10.20.30">
    <property type="match status" value="1"/>
</dbReference>
<dbReference type="GO" id="GO:0035556">
    <property type="term" value="P:intracellular signal transduction"/>
    <property type="evidence" value="ECO:0007669"/>
    <property type="project" value="InterPro"/>
</dbReference>
<dbReference type="Gene3D" id="3.30.70.1230">
    <property type="entry name" value="Nucleotide cyclase"/>
    <property type="match status" value="1"/>
</dbReference>
<keyword evidence="2" id="KW-1003">Cell membrane</keyword>
<dbReference type="EMBL" id="JAESIY010000004">
    <property type="protein sequence ID" value="MBL3656151.1"/>
    <property type="molecule type" value="Genomic_DNA"/>
</dbReference>
<accession>A0A937F4E5</accession>
<organism evidence="6 7">
    <name type="scientific">Fulvivirga sediminis</name>
    <dbReference type="NCBI Taxonomy" id="2803949"/>
    <lineage>
        <taxon>Bacteria</taxon>
        <taxon>Pseudomonadati</taxon>
        <taxon>Bacteroidota</taxon>
        <taxon>Cytophagia</taxon>
        <taxon>Cytophagales</taxon>
        <taxon>Fulvivirgaceae</taxon>
        <taxon>Fulvivirga</taxon>
    </lineage>
</organism>
<evidence type="ECO:0000256" key="3">
    <source>
        <dbReference type="ARBA" id="ARBA00023136"/>
    </source>
</evidence>
<feature type="domain" description="Guanylate cyclase" evidence="4">
    <location>
        <begin position="122"/>
        <end position="255"/>
    </location>
</feature>
<dbReference type="GO" id="GO:0004016">
    <property type="term" value="F:adenylate cyclase activity"/>
    <property type="evidence" value="ECO:0007669"/>
    <property type="project" value="UniProtKB-ARBA"/>
</dbReference>
<dbReference type="AlphaFoldDB" id="A0A937F4E5"/>
<protein>
    <submittedName>
        <fullName evidence="6">Adenylate/guanylate cyclase domain-containing protein</fullName>
    </submittedName>
</protein>
<dbReference type="PANTHER" id="PTHR43081:SF17">
    <property type="entry name" value="BLL5647 PROTEIN"/>
    <property type="match status" value="1"/>
</dbReference>
<dbReference type="RefSeq" id="WP_202243945.1">
    <property type="nucleotide sequence ID" value="NZ_JAESIY010000004.1"/>
</dbReference>
<feature type="domain" description="2Fe-2S ferredoxin-type" evidence="5">
    <location>
        <begin position="3"/>
        <end position="97"/>
    </location>
</feature>
<dbReference type="InterPro" id="IPR001041">
    <property type="entry name" value="2Fe-2S_ferredoxin-type"/>
</dbReference>
<dbReference type="Pfam" id="PF00111">
    <property type="entry name" value="Fer2"/>
    <property type="match status" value="1"/>
</dbReference>
<gene>
    <name evidence="6" type="ORF">JL102_08420</name>
</gene>
<evidence type="ECO:0000256" key="2">
    <source>
        <dbReference type="ARBA" id="ARBA00022475"/>
    </source>
</evidence>
<proteinExistence type="predicted"/>
<dbReference type="GO" id="GO:0051536">
    <property type="term" value="F:iron-sulfur cluster binding"/>
    <property type="evidence" value="ECO:0007669"/>
    <property type="project" value="InterPro"/>
</dbReference>
<dbReference type="GO" id="GO:0006171">
    <property type="term" value="P:cAMP biosynthetic process"/>
    <property type="evidence" value="ECO:0007669"/>
    <property type="project" value="TreeGrafter"/>
</dbReference>
<dbReference type="Proteomes" id="UP000659388">
    <property type="component" value="Unassembled WGS sequence"/>
</dbReference>